<keyword evidence="4" id="KW-1185">Reference proteome</keyword>
<evidence type="ECO:0000259" key="2">
    <source>
        <dbReference type="Pfam" id="PF04892"/>
    </source>
</evidence>
<feature type="transmembrane region" description="Helical" evidence="1">
    <location>
        <begin position="55"/>
        <end position="78"/>
    </location>
</feature>
<dbReference type="InterPro" id="IPR006976">
    <property type="entry name" value="VanZ-like"/>
</dbReference>
<keyword evidence="1" id="KW-0812">Transmembrane</keyword>
<name>A0A1J4MX87_9ACTN</name>
<gene>
    <name evidence="3" type="ORF">UG56_025410</name>
</gene>
<evidence type="ECO:0000313" key="4">
    <source>
        <dbReference type="Proteomes" id="UP000033772"/>
    </source>
</evidence>
<comment type="caution">
    <text evidence="3">The sequence shown here is derived from an EMBL/GenBank/DDBJ whole genome shotgun (WGS) entry which is preliminary data.</text>
</comment>
<evidence type="ECO:0000256" key="1">
    <source>
        <dbReference type="SAM" id="Phobius"/>
    </source>
</evidence>
<feature type="domain" description="VanZ-like" evidence="2">
    <location>
        <begin position="105"/>
        <end position="174"/>
    </location>
</feature>
<reference evidence="3" key="1">
    <citation type="submission" date="2016-10" db="EMBL/GenBank/DDBJ databases">
        <title>Draft Genome Sequence of Nocardioides luteus Strain BAFB, an Alkane-Degrading Bacterium Isolated from JP-7 Polluted Soil.</title>
        <authorList>
            <person name="Brown L."/>
            <person name="Ruiz O.N."/>
            <person name="Gunasekera T."/>
        </authorList>
    </citation>
    <scope>NUCLEOTIDE SEQUENCE [LARGE SCALE GENOMIC DNA]</scope>
    <source>
        <strain evidence="3">BAFB</strain>
    </source>
</reference>
<feature type="transmembrane region" description="Helical" evidence="1">
    <location>
        <begin position="129"/>
        <end position="150"/>
    </location>
</feature>
<feature type="transmembrane region" description="Helical" evidence="1">
    <location>
        <begin position="162"/>
        <end position="185"/>
    </location>
</feature>
<feature type="transmembrane region" description="Helical" evidence="1">
    <location>
        <begin position="24"/>
        <end position="43"/>
    </location>
</feature>
<keyword evidence="1" id="KW-1133">Transmembrane helix</keyword>
<organism evidence="3 4">
    <name type="scientific">Nocardioides luteus</name>
    <dbReference type="NCBI Taxonomy" id="1844"/>
    <lineage>
        <taxon>Bacteria</taxon>
        <taxon>Bacillati</taxon>
        <taxon>Actinomycetota</taxon>
        <taxon>Actinomycetes</taxon>
        <taxon>Propionibacteriales</taxon>
        <taxon>Nocardioidaceae</taxon>
        <taxon>Nocardioides</taxon>
    </lineage>
</organism>
<evidence type="ECO:0000313" key="3">
    <source>
        <dbReference type="EMBL" id="OIJ23948.1"/>
    </source>
</evidence>
<sequence>MHIALLQSRRPRLFIEPFFRSLPLALPTIIGAGVLAVLGAPWWARWLRVPRTTAVLFVAVCGAYLGVTATPNISGLWGTPGASRGLMLEVQLPSLGNLLMISSDSLNVLAGASLGAVSVLMWCAGRRGVAVATAVGLPLLVELIQMLFPAMGRIGFLLSDVVVNWIGAALGAGIGAALAVAIAAATSAKAVPE</sequence>
<dbReference type="Pfam" id="PF04892">
    <property type="entry name" value="VanZ"/>
    <property type="match status" value="1"/>
</dbReference>
<keyword evidence="1" id="KW-0472">Membrane</keyword>
<proteinExistence type="predicted"/>
<dbReference type="EMBL" id="JZDQ02000050">
    <property type="protein sequence ID" value="OIJ23948.1"/>
    <property type="molecule type" value="Genomic_DNA"/>
</dbReference>
<accession>A0A1J4MX87</accession>
<feature type="transmembrane region" description="Helical" evidence="1">
    <location>
        <begin position="98"/>
        <end position="122"/>
    </location>
</feature>
<dbReference type="Proteomes" id="UP000033772">
    <property type="component" value="Unassembled WGS sequence"/>
</dbReference>
<dbReference type="AlphaFoldDB" id="A0A1J4MX87"/>
<protein>
    <recommendedName>
        <fullName evidence="2">VanZ-like domain-containing protein</fullName>
    </recommendedName>
</protein>